<dbReference type="Gene3D" id="3.30.2310.20">
    <property type="entry name" value="RelE-like"/>
    <property type="match status" value="1"/>
</dbReference>
<proteinExistence type="predicted"/>
<gene>
    <name evidence="1" type="ORF">UFOPK1824_01163</name>
    <name evidence="2" type="ORF">UFOPK2340_01062</name>
    <name evidence="3" type="ORF">UFOPK2850_00449</name>
    <name evidence="4" type="ORF">UFOPK3027_00928</name>
    <name evidence="5" type="ORF">UFOPK3256_00303</name>
    <name evidence="6" type="ORF">UFOPK3827_00756</name>
    <name evidence="7" type="ORF">UFOPK3982_01171</name>
    <name evidence="8" type="ORF">UFOPK4120_00589</name>
    <name evidence="9" type="ORF">UFOPK4404_00951</name>
</gene>
<dbReference type="InterPro" id="IPR035093">
    <property type="entry name" value="RelE/ParE_toxin_dom_sf"/>
</dbReference>
<accession>A0A6J6HGX0</accession>
<evidence type="ECO:0000313" key="7">
    <source>
        <dbReference type="EMBL" id="CAB4991201.1"/>
    </source>
</evidence>
<evidence type="ECO:0000313" key="6">
    <source>
        <dbReference type="EMBL" id="CAB4954070.1"/>
    </source>
</evidence>
<dbReference type="InterPro" id="IPR031552">
    <property type="entry name" value="ParE-like_toxin"/>
</dbReference>
<dbReference type="EMBL" id="CAEZXC010000066">
    <property type="protein sequence ID" value="CAB4680276.1"/>
    <property type="molecule type" value="Genomic_DNA"/>
</dbReference>
<evidence type="ECO:0000313" key="8">
    <source>
        <dbReference type="EMBL" id="CAB5016677.1"/>
    </source>
</evidence>
<evidence type="ECO:0000313" key="2">
    <source>
        <dbReference type="EMBL" id="CAB4680276.1"/>
    </source>
</evidence>
<dbReference type="EMBL" id="CAFBPO010000005">
    <property type="protein sequence ID" value="CAB5016677.1"/>
    <property type="molecule type" value="Genomic_DNA"/>
</dbReference>
<evidence type="ECO:0000313" key="1">
    <source>
        <dbReference type="EMBL" id="CAB4607878.1"/>
    </source>
</evidence>
<evidence type="ECO:0000313" key="4">
    <source>
        <dbReference type="EMBL" id="CAB4805326.1"/>
    </source>
</evidence>
<sequence length="92" mass="10450">MKISYGAQFSRSLKRLHKNQKRALDKAVMAIAANPALGDAKAGDLTGVSVYKFKTNQTRWLLAYRIVSRQEITLLVVGPHENFYRDLKKTNQ</sequence>
<dbReference type="EMBL" id="CAFAZW010000003">
    <property type="protein sequence ID" value="CAB4840197.1"/>
    <property type="molecule type" value="Genomic_DNA"/>
</dbReference>
<dbReference type="Pfam" id="PF15781">
    <property type="entry name" value="ParE-like_toxin"/>
    <property type="match status" value="1"/>
</dbReference>
<reference evidence="1" key="1">
    <citation type="submission" date="2020-05" db="EMBL/GenBank/DDBJ databases">
        <authorList>
            <person name="Chiriac C."/>
            <person name="Salcher M."/>
            <person name="Ghai R."/>
            <person name="Kavagutti S V."/>
        </authorList>
    </citation>
    <scope>NUCLEOTIDE SEQUENCE</scope>
</reference>
<dbReference type="EMBL" id="CAFBQY010000009">
    <property type="protein sequence ID" value="CAB5073941.1"/>
    <property type="molecule type" value="Genomic_DNA"/>
</dbReference>
<dbReference type="EMBL" id="CAFAAN010000007">
    <property type="protein sequence ID" value="CAB4805326.1"/>
    <property type="molecule type" value="Genomic_DNA"/>
</dbReference>
<evidence type="ECO:0000313" key="3">
    <source>
        <dbReference type="EMBL" id="CAB4751716.1"/>
    </source>
</evidence>
<protein>
    <submittedName>
        <fullName evidence="1">Unannotated protein</fullName>
    </submittedName>
</protein>
<dbReference type="EMBL" id="CAFBNM010000006">
    <property type="protein sequence ID" value="CAB4954070.1"/>
    <property type="molecule type" value="Genomic_DNA"/>
</dbReference>
<dbReference type="EMBL" id="CAEZUM010000101">
    <property type="protein sequence ID" value="CAB4607878.1"/>
    <property type="molecule type" value="Genomic_DNA"/>
</dbReference>
<organism evidence="1">
    <name type="scientific">freshwater metagenome</name>
    <dbReference type="NCBI Taxonomy" id="449393"/>
    <lineage>
        <taxon>unclassified sequences</taxon>
        <taxon>metagenomes</taxon>
        <taxon>ecological metagenomes</taxon>
    </lineage>
</organism>
<dbReference type="EMBL" id="CAFBOO010000010">
    <property type="protein sequence ID" value="CAB4991201.1"/>
    <property type="molecule type" value="Genomic_DNA"/>
</dbReference>
<evidence type="ECO:0000313" key="5">
    <source>
        <dbReference type="EMBL" id="CAB4840197.1"/>
    </source>
</evidence>
<evidence type="ECO:0000313" key="9">
    <source>
        <dbReference type="EMBL" id="CAB5073941.1"/>
    </source>
</evidence>
<dbReference type="AlphaFoldDB" id="A0A6J6HGX0"/>
<dbReference type="SUPFAM" id="SSF143011">
    <property type="entry name" value="RelE-like"/>
    <property type="match status" value="1"/>
</dbReference>
<dbReference type="EMBL" id="CAEZZH010000004">
    <property type="protein sequence ID" value="CAB4751716.1"/>
    <property type="molecule type" value="Genomic_DNA"/>
</dbReference>
<name>A0A6J6HGX0_9ZZZZ</name>